<sequence length="247" mass="27603">MRLTFLALALLAATSTANGAEVLPNCYKRSSVETPSLHSTVLLVDQNVVYNFKARKTANELLKSLKGNEMLLLVSYRKAKLDIDLLGIVPSSGDSATGAIDFPTEFSKSSYFRCLKKSRFEYPQKIRIAMARLFPFEAEEGPMGDDHLQVLTALLSQYVSSNAAGFTLYWFSDGSVDPDQFKQVEAQLEYPEQVVDEISAKGLALPALPKDSKVIMYSKMSYRGEREGASWQSYFDAIGVPFERRMY</sequence>
<evidence type="ECO:0000256" key="1">
    <source>
        <dbReference type="SAM" id="SignalP"/>
    </source>
</evidence>
<dbReference type="EMBL" id="CP120943">
    <property type="protein sequence ID" value="WFG00316.1"/>
    <property type="molecule type" value="Genomic_DNA"/>
</dbReference>
<feature type="chain" id="PRO_5042522939" evidence="1">
    <location>
        <begin position="20"/>
        <end position="247"/>
    </location>
</feature>
<dbReference type="Proteomes" id="UP001218423">
    <property type="component" value="Plasmid pAC1520"/>
</dbReference>
<geneLocation type="plasmid" evidence="2 3">
    <name>pAC1520</name>
</geneLocation>
<reference evidence="2" key="1">
    <citation type="submission" date="2023-03" db="EMBL/GenBank/DDBJ databases">
        <title>Aeromonas caviae strain AC1520.</title>
        <authorList>
            <person name="Xie T."/>
            <person name="Zhang Q."/>
            <person name="Deng J."/>
            <person name="Li X."/>
        </authorList>
    </citation>
    <scope>NUCLEOTIDE SEQUENCE</scope>
    <source>
        <strain evidence="2">AC1520</strain>
        <plasmid evidence="2">pAC1520</plasmid>
    </source>
</reference>
<accession>A0AAJ5ZBK3</accession>
<keyword evidence="2" id="KW-0614">Plasmid</keyword>
<dbReference type="AlphaFoldDB" id="A0AAJ5ZBK3"/>
<protein>
    <submittedName>
        <fullName evidence="2">Uncharacterized protein</fullName>
    </submittedName>
</protein>
<evidence type="ECO:0000313" key="2">
    <source>
        <dbReference type="EMBL" id="WFG00316.1"/>
    </source>
</evidence>
<organism evidence="2 3">
    <name type="scientific">Aeromonas caviae</name>
    <name type="common">Aeromonas punctata</name>
    <dbReference type="NCBI Taxonomy" id="648"/>
    <lineage>
        <taxon>Bacteria</taxon>
        <taxon>Pseudomonadati</taxon>
        <taxon>Pseudomonadota</taxon>
        <taxon>Gammaproteobacteria</taxon>
        <taxon>Aeromonadales</taxon>
        <taxon>Aeromonadaceae</taxon>
        <taxon>Aeromonas</taxon>
    </lineage>
</organism>
<name>A0AAJ5ZBK3_AERCA</name>
<proteinExistence type="predicted"/>
<gene>
    <name evidence="2" type="ORF">P5S46_21375</name>
</gene>
<feature type="signal peptide" evidence="1">
    <location>
        <begin position="1"/>
        <end position="19"/>
    </location>
</feature>
<keyword evidence="1" id="KW-0732">Signal</keyword>
<dbReference type="RefSeq" id="WP_277857230.1">
    <property type="nucleotide sequence ID" value="NZ_CP120943.1"/>
</dbReference>
<evidence type="ECO:0000313" key="3">
    <source>
        <dbReference type="Proteomes" id="UP001218423"/>
    </source>
</evidence>